<dbReference type="AlphaFoldDB" id="W6Q6V8"/>
<organism evidence="1 2">
    <name type="scientific">Penicillium roqueforti (strain FM164)</name>
    <dbReference type="NCBI Taxonomy" id="1365484"/>
    <lineage>
        <taxon>Eukaryota</taxon>
        <taxon>Fungi</taxon>
        <taxon>Dikarya</taxon>
        <taxon>Ascomycota</taxon>
        <taxon>Pezizomycotina</taxon>
        <taxon>Eurotiomycetes</taxon>
        <taxon>Eurotiomycetidae</taxon>
        <taxon>Eurotiales</taxon>
        <taxon>Aspergillaceae</taxon>
        <taxon>Penicillium</taxon>
    </lineage>
</organism>
<evidence type="ECO:0000313" key="1">
    <source>
        <dbReference type="EMBL" id="CDM29994.1"/>
    </source>
</evidence>
<proteinExistence type="predicted"/>
<dbReference type="OrthoDB" id="4363545at2759"/>
<evidence type="ECO:0000313" key="2">
    <source>
        <dbReference type="Proteomes" id="UP000030686"/>
    </source>
</evidence>
<name>W6Q6V8_PENRF</name>
<accession>W6Q6V8</accession>
<dbReference type="Proteomes" id="UP000030686">
    <property type="component" value="Unassembled WGS sequence"/>
</dbReference>
<protein>
    <submittedName>
        <fullName evidence="1">Genomic scaffold, ProqFM164S02</fullName>
    </submittedName>
</protein>
<keyword evidence="2" id="KW-1185">Reference proteome</keyword>
<reference evidence="1" key="1">
    <citation type="journal article" date="2014" name="Nat. Commun.">
        <title>Multiple recent horizontal transfers of a large genomic region in cheese making fungi.</title>
        <authorList>
            <person name="Cheeseman K."/>
            <person name="Ropars J."/>
            <person name="Renault P."/>
            <person name="Dupont J."/>
            <person name="Gouzy J."/>
            <person name="Branca A."/>
            <person name="Abraham A.L."/>
            <person name="Ceppi M."/>
            <person name="Conseiller E."/>
            <person name="Debuchy R."/>
            <person name="Malagnac F."/>
            <person name="Goarin A."/>
            <person name="Silar P."/>
            <person name="Lacoste S."/>
            <person name="Sallet E."/>
            <person name="Bensimon A."/>
            <person name="Giraud T."/>
            <person name="Brygoo Y."/>
        </authorList>
    </citation>
    <scope>NUCLEOTIDE SEQUENCE [LARGE SCALE GENOMIC DNA]</scope>
    <source>
        <strain evidence="1">FM164</strain>
    </source>
</reference>
<gene>
    <name evidence="1" type="ORF">PROQFM164_S02g000143</name>
</gene>
<sequence length="191" mass="21784">MSWSTARRLKTSVRKLLGNHIDRGKLKKATDNLEDKSKQYTSVRISEMSVKNVEQCLYLQFDSHDREMKDVQSLPLPTSVSLRRLLVNLEPPKLVPGRLLTLSFLTHATATADIKNAQLLNIQYERGYTFGPVTLDRKRVVLSGRPDYGVWYGESEYTGSIWHFLKISHNSKWSEFAVIVVGALSRSRSVC</sequence>
<dbReference type="EMBL" id="HG792016">
    <property type="protein sequence ID" value="CDM29994.1"/>
    <property type="molecule type" value="Genomic_DNA"/>
</dbReference>